<proteinExistence type="predicted"/>
<dbReference type="GeneID" id="25287972"/>
<accession>A0A072NSP0</accession>
<dbReference type="EMBL" id="AMGV01000057">
    <property type="protein sequence ID" value="KEF50869.1"/>
    <property type="molecule type" value="Genomic_DNA"/>
</dbReference>
<feature type="region of interest" description="Disordered" evidence="1">
    <location>
        <begin position="127"/>
        <end position="155"/>
    </location>
</feature>
<dbReference type="AlphaFoldDB" id="A0A072NSP0"/>
<dbReference type="STRING" id="1182545.A0A072NSP0"/>
<dbReference type="OrthoDB" id="4161548at2759"/>
<evidence type="ECO:0000313" key="3">
    <source>
        <dbReference type="Proteomes" id="UP000027920"/>
    </source>
</evidence>
<gene>
    <name evidence="2" type="ORF">A1O9_13081</name>
</gene>
<evidence type="ECO:0000256" key="1">
    <source>
        <dbReference type="SAM" id="MobiDB-lite"/>
    </source>
</evidence>
<dbReference type="HOGENOM" id="CLU_1077815_0_0_1"/>
<evidence type="ECO:0000313" key="2">
    <source>
        <dbReference type="EMBL" id="KEF50869.1"/>
    </source>
</evidence>
<feature type="compositionally biased region" description="Basic and acidic residues" evidence="1">
    <location>
        <begin position="146"/>
        <end position="155"/>
    </location>
</feature>
<feature type="compositionally biased region" description="Basic and acidic residues" evidence="1">
    <location>
        <begin position="232"/>
        <end position="250"/>
    </location>
</feature>
<comment type="caution">
    <text evidence="2">The sequence shown here is derived from an EMBL/GenBank/DDBJ whole genome shotgun (WGS) entry which is preliminary data.</text>
</comment>
<dbReference type="RefSeq" id="XP_013253459.1">
    <property type="nucleotide sequence ID" value="XM_013398005.1"/>
</dbReference>
<organism evidence="2 3">
    <name type="scientific">Exophiala aquamarina CBS 119918</name>
    <dbReference type="NCBI Taxonomy" id="1182545"/>
    <lineage>
        <taxon>Eukaryota</taxon>
        <taxon>Fungi</taxon>
        <taxon>Dikarya</taxon>
        <taxon>Ascomycota</taxon>
        <taxon>Pezizomycotina</taxon>
        <taxon>Eurotiomycetes</taxon>
        <taxon>Chaetothyriomycetidae</taxon>
        <taxon>Chaetothyriales</taxon>
        <taxon>Herpotrichiellaceae</taxon>
        <taxon>Exophiala</taxon>
    </lineage>
</organism>
<name>A0A072NSP0_9EURO</name>
<feature type="region of interest" description="Disordered" evidence="1">
    <location>
        <begin position="224"/>
        <end position="258"/>
    </location>
</feature>
<keyword evidence="3" id="KW-1185">Reference proteome</keyword>
<dbReference type="VEuPathDB" id="FungiDB:A1O9_13081"/>
<protein>
    <submittedName>
        <fullName evidence="2">Uncharacterized protein</fullName>
    </submittedName>
</protein>
<reference evidence="2 3" key="1">
    <citation type="submission" date="2013-03" db="EMBL/GenBank/DDBJ databases">
        <title>The Genome Sequence of Exophiala aquamarina CBS 119918.</title>
        <authorList>
            <consortium name="The Broad Institute Genomics Platform"/>
            <person name="Cuomo C."/>
            <person name="de Hoog S."/>
            <person name="Gorbushina A."/>
            <person name="Walker B."/>
            <person name="Young S.K."/>
            <person name="Zeng Q."/>
            <person name="Gargeya S."/>
            <person name="Fitzgerald M."/>
            <person name="Haas B."/>
            <person name="Abouelleil A."/>
            <person name="Allen A.W."/>
            <person name="Alvarado L."/>
            <person name="Arachchi H.M."/>
            <person name="Berlin A.M."/>
            <person name="Chapman S.B."/>
            <person name="Gainer-Dewar J."/>
            <person name="Goldberg J."/>
            <person name="Griggs A."/>
            <person name="Gujja S."/>
            <person name="Hansen M."/>
            <person name="Howarth C."/>
            <person name="Imamovic A."/>
            <person name="Ireland A."/>
            <person name="Larimer J."/>
            <person name="McCowan C."/>
            <person name="Murphy C."/>
            <person name="Pearson M."/>
            <person name="Poon T.W."/>
            <person name="Priest M."/>
            <person name="Roberts A."/>
            <person name="Saif S."/>
            <person name="Shea T."/>
            <person name="Sisk P."/>
            <person name="Sykes S."/>
            <person name="Wortman J."/>
            <person name="Nusbaum C."/>
            <person name="Birren B."/>
        </authorList>
    </citation>
    <scope>NUCLEOTIDE SEQUENCE [LARGE SCALE GENOMIC DNA]</scope>
    <source>
        <strain evidence="2 3">CBS 119918</strain>
    </source>
</reference>
<dbReference type="Proteomes" id="UP000027920">
    <property type="component" value="Unassembled WGS sequence"/>
</dbReference>
<sequence length="258" mass="29635">MEANRARDPRIGNLQRAEWRQKCRQLLAEHLRTKLGIAIDPHRIRLRTDPRHDGYTWAPVSGHEHRFQDGLFAKQLSKHSVGAYMTLCREVGRYFEAVSTWDRERSRTAGRSPETEVAVSATIHAPPARRAATSDGPRPVRQHTRTGADEHHHRCREVRQLQDEIDDARDRILRLTRRNHLLCGQVRQLQRRHKRHERSVVHVLPVLEMICATLKNGCGDDKLWESEGANNESHDEVDGDHQPSRADPADGQRSSDLG</sequence>